<evidence type="ECO:0000256" key="1">
    <source>
        <dbReference type="SAM" id="MobiDB-lite"/>
    </source>
</evidence>
<accession>A0ABR4ASQ2</accession>
<proteinExistence type="predicted"/>
<evidence type="ECO:0000313" key="3">
    <source>
        <dbReference type="Proteomes" id="UP001590950"/>
    </source>
</evidence>
<evidence type="ECO:0000313" key="2">
    <source>
        <dbReference type="EMBL" id="KAL2048564.1"/>
    </source>
</evidence>
<sequence>MLPNEWANERRLVAFRSFPRRTGSPPANVQPTEQHPNPQTQSLQGLPRSLHPNSFWCDIQLGSILADFSLCSALSPSTLFATSSPSTVALYTPFKRYGTSLVDS</sequence>
<gene>
    <name evidence="2" type="ORF">N7G274_000476</name>
</gene>
<reference evidence="2 3" key="1">
    <citation type="submission" date="2024-09" db="EMBL/GenBank/DDBJ databases">
        <title>Rethinking Asexuality: The Enigmatic Case of Functional Sexual Genes in Lepraria (Stereocaulaceae).</title>
        <authorList>
            <person name="Doellman M."/>
            <person name="Sun Y."/>
            <person name="Barcenas-Pena A."/>
            <person name="Lumbsch H.T."/>
            <person name="Grewe F."/>
        </authorList>
    </citation>
    <scope>NUCLEOTIDE SEQUENCE [LARGE SCALE GENOMIC DNA]</scope>
    <source>
        <strain evidence="2 3">Mercado 3170</strain>
    </source>
</reference>
<organism evidence="2 3">
    <name type="scientific">Stereocaulon virgatum</name>
    <dbReference type="NCBI Taxonomy" id="373712"/>
    <lineage>
        <taxon>Eukaryota</taxon>
        <taxon>Fungi</taxon>
        <taxon>Dikarya</taxon>
        <taxon>Ascomycota</taxon>
        <taxon>Pezizomycotina</taxon>
        <taxon>Lecanoromycetes</taxon>
        <taxon>OSLEUM clade</taxon>
        <taxon>Lecanoromycetidae</taxon>
        <taxon>Lecanorales</taxon>
        <taxon>Lecanorineae</taxon>
        <taxon>Stereocaulaceae</taxon>
        <taxon>Stereocaulon</taxon>
    </lineage>
</organism>
<keyword evidence="3" id="KW-1185">Reference proteome</keyword>
<dbReference type="EMBL" id="JBEFKJ010000001">
    <property type="protein sequence ID" value="KAL2048564.1"/>
    <property type="molecule type" value="Genomic_DNA"/>
</dbReference>
<name>A0ABR4ASQ2_9LECA</name>
<protein>
    <submittedName>
        <fullName evidence="2">Uncharacterized protein</fullName>
    </submittedName>
</protein>
<comment type="caution">
    <text evidence="2">The sequence shown here is derived from an EMBL/GenBank/DDBJ whole genome shotgun (WGS) entry which is preliminary data.</text>
</comment>
<dbReference type="Proteomes" id="UP001590950">
    <property type="component" value="Unassembled WGS sequence"/>
</dbReference>
<feature type="region of interest" description="Disordered" evidence="1">
    <location>
        <begin position="17"/>
        <end position="47"/>
    </location>
</feature>
<feature type="compositionally biased region" description="Polar residues" evidence="1">
    <location>
        <begin position="25"/>
        <end position="44"/>
    </location>
</feature>